<dbReference type="AlphaFoldDB" id="A0A8R1HP86"/>
<evidence type="ECO:0000313" key="5">
    <source>
        <dbReference type="Proteomes" id="UP000005237"/>
    </source>
</evidence>
<feature type="transmembrane region" description="Helical" evidence="2">
    <location>
        <begin position="63"/>
        <end position="85"/>
    </location>
</feature>
<feature type="region of interest" description="Disordered" evidence="1">
    <location>
        <begin position="192"/>
        <end position="213"/>
    </location>
</feature>
<dbReference type="EnsemblMetazoa" id="CJA05156.1">
    <property type="protein sequence ID" value="CJA05156.1"/>
    <property type="gene ID" value="WBGene00124360"/>
</dbReference>
<evidence type="ECO:0008006" key="6">
    <source>
        <dbReference type="Google" id="ProtNLM"/>
    </source>
</evidence>
<keyword evidence="2" id="KW-0472">Membrane</keyword>
<evidence type="ECO:0000313" key="4">
    <source>
        <dbReference type="EnsemblMetazoa" id="CJA05156.1"/>
    </source>
</evidence>
<keyword evidence="3" id="KW-0732">Signal</keyword>
<protein>
    <recommendedName>
        <fullName evidence="6">Ribosome biogenesis protein NOP53</fullName>
    </recommendedName>
</protein>
<feature type="region of interest" description="Disordered" evidence="1">
    <location>
        <begin position="234"/>
        <end position="332"/>
    </location>
</feature>
<organism evidence="4 5">
    <name type="scientific">Caenorhabditis japonica</name>
    <dbReference type="NCBI Taxonomy" id="281687"/>
    <lineage>
        <taxon>Eukaryota</taxon>
        <taxon>Metazoa</taxon>
        <taxon>Ecdysozoa</taxon>
        <taxon>Nematoda</taxon>
        <taxon>Chromadorea</taxon>
        <taxon>Rhabditida</taxon>
        <taxon>Rhabditina</taxon>
        <taxon>Rhabditomorpha</taxon>
        <taxon>Rhabditoidea</taxon>
        <taxon>Rhabditidae</taxon>
        <taxon>Peloderinae</taxon>
        <taxon>Caenorhabditis</taxon>
    </lineage>
</organism>
<feature type="signal peptide" evidence="3">
    <location>
        <begin position="1"/>
        <end position="19"/>
    </location>
</feature>
<feature type="compositionally biased region" description="Basic and acidic residues" evidence="1">
    <location>
        <begin position="201"/>
        <end position="213"/>
    </location>
</feature>
<feature type="compositionally biased region" description="Basic and acidic residues" evidence="1">
    <location>
        <begin position="353"/>
        <end position="370"/>
    </location>
</feature>
<evidence type="ECO:0000256" key="1">
    <source>
        <dbReference type="SAM" id="MobiDB-lite"/>
    </source>
</evidence>
<keyword evidence="2" id="KW-0812">Transmembrane</keyword>
<feature type="compositionally biased region" description="Low complexity" evidence="1">
    <location>
        <begin position="244"/>
        <end position="258"/>
    </location>
</feature>
<feature type="compositionally biased region" description="Polar residues" evidence="1">
    <location>
        <begin position="301"/>
        <end position="310"/>
    </location>
</feature>
<sequence length="408" mass="47225">MTSLRLLLLMLAQSHVITGDTCDEKCQLETLYQMESGVAADQPPISFLGPWFRHPEFDMGARIFGLVTVFAYAVVLVLALAGEFYNYDYWSRMYQRAEYSGKYPEAVKTAKEIGTGDDKLKKPSYVMTIPSDMQKIHKRRIENIMKETHDKLTKHGKFRRKQRILRQKVQKKVSRNVSIEEFKKEMTAMITGEKKKKKVPEKKPAAKPKDRTTECRIKDDERKIMERSDVISLAKTVDHKSKRSAGQATSQTPSQSTSLTKMNTLKTQKTQKTIRTVAEEMTDVDVSKRRRPPTAREQKTQDLWTNTSQAAKDKEWPNVGEDVGKSKHVKRKRDKLPNVDDMMMVPGMPVRLSKRENAPDPNHRFRKPDKDFHDLALKELENDLVDSIETMTVPKKKKKHRKKKAKKY</sequence>
<evidence type="ECO:0000256" key="3">
    <source>
        <dbReference type="SAM" id="SignalP"/>
    </source>
</evidence>
<keyword evidence="2" id="KW-1133">Transmembrane helix</keyword>
<feature type="chain" id="PRO_5035871946" description="Ribosome biogenesis protein NOP53" evidence="3">
    <location>
        <begin position="20"/>
        <end position="408"/>
    </location>
</feature>
<proteinExistence type="predicted"/>
<reference evidence="4" key="2">
    <citation type="submission" date="2022-06" db="UniProtKB">
        <authorList>
            <consortium name="EnsemblMetazoa"/>
        </authorList>
    </citation>
    <scope>IDENTIFICATION</scope>
    <source>
        <strain evidence="4">DF5081</strain>
    </source>
</reference>
<evidence type="ECO:0000256" key="2">
    <source>
        <dbReference type="SAM" id="Phobius"/>
    </source>
</evidence>
<accession>A0A8R1HP86</accession>
<keyword evidence="5" id="KW-1185">Reference proteome</keyword>
<name>A0A8R1HP86_CAEJA</name>
<reference evidence="5" key="1">
    <citation type="submission" date="2010-08" db="EMBL/GenBank/DDBJ databases">
        <authorList>
            <consortium name="Caenorhabditis japonica Sequencing Consortium"/>
            <person name="Wilson R.K."/>
        </authorList>
    </citation>
    <scope>NUCLEOTIDE SEQUENCE [LARGE SCALE GENOMIC DNA]</scope>
    <source>
        <strain evidence="5">DF5081</strain>
    </source>
</reference>
<feature type="compositionally biased region" description="Polar residues" evidence="1">
    <location>
        <begin position="259"/>
        <end position="274"/>
    </location>
</feature>
<feature type="region of interest" description="Disordered" evidence="1">
    <location>
        <begin position="350"/>
        <end position="370"/>
    </location>
</feature>
<dbReference type="Proteomes" id="UP000005237">
    <property type="component" value="Unassembled WGS sequence"/>
</dbReference>